<keyword evidence="2" id="KW-1185">Reference proteome</keyword>
<dbReference type="OrthoDB" id="2988890at2"/>
<protein>
    <submittedName>
        <fullName evidence="1">YugN-like family protein</fullName>
    </submittedName>
</protein>
<evidence type="ECO:0000313" key="2">
    <source>
        <dbReference type="Proteomes" id="UP000199017"/>
    </source>
</evidence>
<accession>A0A1G8EM15</accession>
<dbReference type="EMBL" id="FNDU01000002">
    <property type="protein sequence ID" value="SDH70739.1"/>
    <property type="molecule type" value="Genomic_DNA"/>
</dbReference>
<sequence length="132" mass="15165">MIEVPSKIENHKFVLYDLEKKLKPIGYEIGGNWDYDHGSFDYKISNEDGYQFFRVPFTAVDGELEQKGVVVQVGTPFVLTHKYQEHIDNVTEPYNAVLNQFSEPVDHDAEVPQSSIDMAERLNTELEEVLLS</sequence>
<reference evidence="1 2" key="1">
    <citation type="submission" date="2016-10" db="EMBL/GenBank/DDBJ databases">
        <authorList>
            <person name="de Groot N.N."/>
        </authorList>
    </citation>
    <scope>NUCLEOTIDE SEQUENCE [LARGE SCALE GENOMIC DNA]</scope>
    <source>
        <strain evidence="2">P4B,CCM 7963,CECT 7998,DSM 25260,IBRC-M 10614,KCTC 13821</strain>
    </source>
</reference>
<dbReference type="InterPro" id="IPR036491">
    <property type="entry name" value="YugN-like_sf"/>
</dbReference>
<dbReference type="Gene3D" id="3.30.310.100">
    <property type="entry name" value="YugN-like"/>
    <property type="match status" value="1"/>
</dbReference>
<dbReference type="Pfam" id="PF08868">
    <property type="entry name" value="YugN"/>
    <property type="match status" value="1"/>
</dbReference>
<gene>
    <name evidence="1" type="ORF">SAMN05216352_102279</name>
</gene>
<dbReference type="Proteomes" id="UP000199017">
    <property type="component" value="Unassembled WGS sequence"/>
</dbReference>
<dbReference type="SUPFAM" id="SSF160755">
    <property type="entry name" value="YugN-like"/>
    <property type="match status" value="1"/>
</dbReference>
<proteinExistence type="predicted"/>
<organism evidence="1 2">
    <name type="scientific">Alteribacillus bidgolensis</name>
    <dbReference type="NCBI Taxonomy" id="930129"/>
    <lineage>
        <taxon>Bacteria</taxon>
        <taxon>Bacillati</taxon>
        <taxon>Bacillota</taxon>
        <taxon>Bacilli</taxon>
        <taxon>Bacillales</taxon>
        <taxon>Bacillaceae</taxon>
        <taxon>Alteribacillus</taxon>
    </lineage>
</organism>
<evidence type="ECO:0000313" key="1">
    <source>
        <dbReference type="EMBL" id="SDH70739.1"/>
    </source>
</evidence>
<name>A0A1G8EM15_9BACI</name>
<dbReference type="AlphaFoldDB" id="A0A1G8EM15"/>
<dbReference type="RefSeq" id="WP_091581462.1">
    <property type="nucleotide sequence ID" value="NZ_FNDU01000002.1"/>
</dbReference>
<dbReference type="STRING" id="930129.SAMN05216352_102279"/>
<dbReference type="InterPro" id="IPR014967">
    <property type="entry name" value="Uncharacterised_YugN-like"/>
</dbReference>